<name>A0A2T1LXN7_9CHRO</name>
<dbReference type="Proteomes" id="UP000239001">
    <property type="component" value="Unassembled WGS sequence"/>
</dbReference>
<evidence type="ECO:0000259" key="1">
    <source>
        <dbReference type="Pfam" id="PF01553"/>
    </source>
</evidence>
<keyword evidence="2" id="KW-0808">Transferase</keyword>
<dbReference type="InterPro" id="IPR002123">
    <property type="entry name" value="Plipid/glycerol_acylTrfase"/>
</dbReference>
<feature type="domain" description="Phospholipid/glycerol acyltransferase" evidence="1">
    <location>
        <begin position="34"/>
        <end position="167"/>
    </location>
</feature>
<organism evidence="2 3">
    <name type="scientific">Aphanothece hegewaldii CCALA 016</name>
    <dbReference type="NCBI Taxonomy" id="2107694"/>
    <lineage>
        <taxon>Bacteria</taxon>
        <taxon>Bacillati</taxon>
        <taxon>Cyanobacteriota</taxon>
        <taxon>Cyanophyceae</taxon>
        <taxon>Oscillatoriophycideae</taxon>
        <taxon>Chroococcales</taxon>
        <taxon>Aphanothecaceae</taxon>
        <taxon>Aphanothece</taxon>
    </lineage>
</organism>
<reference evidence="2 3" key="2">
    <citation type="submission" date="2018-03" db="EMBL/GenBank/DDBJ databases">
        <authorList>
            <person name="Keele B.F."/>
        </authorList>
    </citation>
    <scope>NUCLEOTIDE SEQUENCE [LARGE SCALE GENOMIC DNA]</scope>
    <source>
        <strain evidence="2 3">CCALA 016</strain>
    </source>
</reference>
<evidence type="ECO:0000313" key="3">
    <source>
        <dbReference type="Proteomes" id="UP000239001"/>
    </source>
</evidence>
<keyword evidence="3" id="KW-1185">Reference proteome</keyword>
<dbReference type="SUPFAM" id="SSF69593">
    <property type="entry name" value="Glycerol-3-phosphate (1)-acyltransferase"/>
    <property type="match status" value="1"/>
</dbReference>
<dbReference type="RefSeq" id="WP_106457115.1">
    <property type="nucleotide sequence ID" value="NZ_PXOH01000011.1"/>
</dbReference>
<accession>A0A2T1LXN7</accession>
<dbReference type="CDD" id="cd07987">
    <property type="entry name" value="LPLAT_MGAT-like"/>
    <property type="match status" value="1"/>
</dbReference>
<evidence type="ECO:0000313" key="2">
    <source>
        <dbReference type="EMBL" id="PSF37152.1"/>
    </source>
</evidence>
<dbReference type="GO" id="GO:0016746">
    <property type="term" value="F:acyltransferase activity"/>
    <property type="evidence" value="ECO:0007669"/>
    <property type="project" value="UniProtKB-KW"/>
</dbReference>
<dbReference type="PANTHER" id="PTHR22753:SF14">
    <property type="entry name" value="MONOACYLGLYCEROL_DIACYLGLYCEROL O-ACYLTRANSFERASE"/>
    <property type="match status" value="1"/>
</dbReference>
<dbReference type="GO" id="GO:0016020">
    <property type="term" value="C:membrane"/>
    <property type="evidence" value="ECO:0007669"/>
    <property type="project" value="TreeGrafter"/>
</dbReference>
<dbReference type="OrthoDB" id="7056876at2"/>
<dbReference type="Pfam" id="PF01553">
    <property type="entry name" value="Acyltransferase"/>
    <property type="match status" value="1"/>
</dbReference>
<gene>
    <name evidence="2" type="ORF">C7H19_12005</name>
</gene>
<comment type="caution">
    <text evidence="2">The sequence shown here is derived from an EMBL/GenBank/DDBJ whole genome shotgun (WGS) entry which is preliminary data.</text>
</comment>
<dbReference type="AlphaFoldDB" id="A0A2T1LXN7"/>
<reference evidence="2 3" key="1">
    <citation type="submission" date="2018-03" db="EMBL/GenBank/DDBJ databases">
        <title>The ancient ancestry and fast evolution of plastids.</title>
        <authorList>
            <person name="Moore K.R."/>
            <person name="Magnabosco C."/>
            <person name="Momper L."/>
            <person name="Gold D.A."/>
            <person name="Bosak T."/>
            <person name="Fournier G.P."/>
        </authorList>
    </citation>
    <scope>NUCLEOTIDE SEQUENCE [LARGE SCALE GENOMIC DNA]</scope>
    <source>
        <strain evidence="2 3">CCALA 016</strain>
    </source>
</reference>
<sequence>MTVDSNWFLQQRNPSVIRSLFPYWDWIYRYYFRVKTDGWHHIPSTGQVLLVGSHNGGLAIPDMSMMMYDWFRRFGTERLIYGLSHPSVWKNHPYPFFTKLAMQVGAIPATPRMAFAALRKGSSLLVYPGGARDLFRPYTQRNQIYFAGQKGFIKLALQQELPIIPLISKGAHETLIILGDLSEWIEPFRTWGFSGLFPEGLEVFPFYLGLPWGLAIGPLPNIPFPVQIHTRVCPPITFSQYGKEAAQDRAYVESCYWQVVNTMQGELDQLIGEN</sequence>
<dbReference type="EMBL" id="PXOH01000011">
    <property type="protein sequence ID" value="PSF37152.1"/>
    <property type="molecule type" value="Genomic_DNA"/>
</dbReference>
<protein>
    <submittedName>
        <fullName evidence="2">Glycerol acyltransferase</fullName>
    </submittedName>
</protein>
<dbReference type="PANTHER" id="PTHR22753">
    <property type="entry name" value="TRANSMEMBRANE PROTEIN 68"/>
    <property type="match status" value="1"/>
</dbReference>
<dbReference type="InterPro" id="IPR016676">
    <property type="entry name" value="P_lipid/glycerol_AcTrfase_prd"/>
</dbReference>
<keyword evidence="2" id="KW-0012">Acyltransferase</keyword>
<proteinExistence type="predicted"/>
<dbReference type="PIRSF" id="PIRSF016753">
    <property type="entry name" value="P_lipid/glycerol_ac_tran_prd"/>
    <property type="match status" value="1"/>
</dbReference>